<sequence>MAVYWRAARRRPGLRQPRGKGQADAGCQPSGPGVRALASALTSAAPVESWVSGMYPFLGPFLSPEEAQAQTFRNVTLPPSSRLRTERGPFRPVHVSREPFWVRGCVLVGRRPQSARKCFRSPSQKWEQREALMADLLLFLLRRPRRHAALTVPSPLRVRLAVCGHLPPVAPPRGRLPASVTTILGFMVRPGCPRPKPCDMTESGCQPREQWVHQNPAGAPHSSLLIPTPRTLPGKSRALFHPKPPPHRNRLHGTQ</sequence>
<keyword evidence="3" id="KW-1185">Reference proteome</keyword>
<protein>
    <submittedName>
        <fullName evidence="2">(raccoon dog) hypothetical protein</fullName>
    </submittedName>
</protein>
<proteinExistence type="predicted"/>
<evidence type="ECO:0000313" key="3">
    <source>
        <dbReference type="Proteomes" id="UP000645828"/>
    </source>
</evidence>
<reference evidence="2" key="1">
    <citation type="submission" date="2020-12" db="EMBL/GenBank/DDBJ databases">
        <authorList>
            <consortium name="Molecular Ecology Group"/>
        </authorList>
    </citation>
    <scope>NUCLEOTIDE SEQUENCE</scope>
    <source>
        <strain evidence="2">TBG_1078</strain>
    </source>
</reference>
<feature type="region of interest" description="Disordered" evidence="1">
    <location>
        <begin position="11"/>
        <end position="32"/>
    </location>
</feature>
<accession>A0A811ZB79</accession>
<comment type="caution">
    <text evidence="2">The sequence shown here is derived from an EMBL/GenBank/DDBJ whole genome shotgun (WGS) entry which is preliminary data.</text>
</comment>
<name>A0A811ZB79_NYCPR</name>
<gene>
    <name evidence="2" type="ORF">NYPRO_LOCUS18753</name>
</gene>
<evidence type="ECO:0000256" key="1">
    <source>
        <dbReference type="SAM" id="MobiDB-lite"/>
    </source>
</evidence>
<feature type="region of interest" description="Disordered" evidence="1">
    <location>
        <begin position="212"/>
        <end position="255"/>
    </location>
</feature>
<evidence type="ECO:0000313" key="2">
    <source>
        <dbReference type="EMBL" id="CAD7685960.1"/>
    </source>
</evidence>
<dbReference type="EMBL" id="CAJHUB010000761">
    <property type="protein sequence ID" value="CAD7685960.1"/>
    <property type="molecule type" value="Genomic_DNA"/>
</dbReference>
<feature type="compositionally biased region" description="Basic residues" evidence="1">
    <location>
        <begin position="238"/>
        <end position="255"/>
    </location>
</feature>
<organism evidence="2 3">
    <name type="scientific">Nyctereutes procyonoides</name>
    <name type="common">Raccoon dog</name>
    <name type="synonym">Canis procyonoides</name>
    <dbReference type="NCBI Taxonomy" id="34880"/>
    <lineage>
        <taxon>Eukaryota</taxon>
        <taxon>Metazoa</taxon>
        <taxon>Chordata</taxon>
        <taxon>Craniata</taxon>
        <taxon>Vertebrata</taxon>
        <taxon>Euteleostomi</taxon>
        <taxon>Mammalia</taxon>
        <taxon>Eutheria</taxon>
        <taxon>Laurasiatheria</taxon>
        <taxon>Carnivora</taxon>
        <taxon>Caniformia</taxon>
        <taxon>Canidae</taxon>
        <taxon>Nyctereutes</taxon>
    </lineage>
</organism>
<dbReference type="Proteomes" id="UP000645828">
    <property type="component" value="Unassembled WGS sequence"/>
</dbReference>
<dbReference type="AlphaFoldDB" id="A0A811ZB79"/>